<dbReference type="InterPro" id="IPR009061">
    <property type="entry name" value="DNA-bd_dom_put_sf"/>
</dbReference>
<dbReference type="Proteomes" id="UP001154255">
    <property type="component" value="Unassembled WGS sequence"/>
</dbReference>
<sequence length="150" mass="17564">MMAIQHPEVTIRSIVKETKMKISELARQASCSVETIRYYEKEKLLPLPLREQANNYRYYDNTHLERLLFIRRCRALNMSHKEIKIILEACDVQNRDCGEINSVIQEHLVHVQNKIAKLKILEEELQHLNQRCHASGVVEKCGIVNKLKSL</sequence>
<dbReference type="GO" id="GO:0003700">
    <property type="term" value="F:DNA-binding transcription factor activity"/>
    <property type="evidence" value="ECO:0007669"/>
    <property type="project" value="InterPro"/>
</dbReference>
<evidence type="ECO:0000259" key="2">
    <source>
        <dbReference type="PROSITE" id="PS50937"/>
    </source>
</evidence>
<evidence type="ECO:0000256" key="1">
    <source>
        <dbReference type="ARBA" id="ARBA00023125"/>
    </source>
</evidence>
<dbReference type="InterPro" id="IPR011791">
    <property type="entry name" value="CadR-PbrR"/>
</dbReference>
<evidence type="ECO:0000313" key="5">
    <source>
        <dbReference type="Proteomes" id="UP001154255"/>
    </source>
</evidence>
<evidence type="ECO:0000313" key="3">
    <source>
        <dbReference type="EMBL" id="CAI3922207.1"/>
    </source>
</evidence>
<dbReference type="GO" id="GO:0045893">
    <property type="term" value="P:positive regulation of DNA-templated transcription"/>
    <property type="evidence" value="ECO:0007669"/>
    <property type="project" value="InterPro"/>
</dbReference>
<dbReference type="EMBL" id="CAMXCS010000001">
    <property type="protein sequence ID" value="CAI3939362.1"/>
    <property type="molecule type" value="Genomic_DNA"/>
</dbReference>
<accession>A0A9W4TLI3</accession>
<dbReference type="InterPro" id="IPR047057">
    <property type="entry name" value="MerR_fam"/>
</dbReference>
<evidence type="ECO:0000313" key="6">
    <source>
        <dbReference type="Proteomes" id="UP001154259"/>
    </source>
</evidence>
<dbReference type="SMART" id="SM00422">
    <property type="entry name" value="HTH_MERR"/>
    <property type="match status" value="1"/>
</dbReference>
<dbReference type="PANTHER" id="PTHR30204">
    <property type="entry name" value="REDOX-CYCLING DRUG-SENSING TRANSCRIPTIONAL ACTIVATOR SOXR"/>
    <property type="match status" value="1"/>
</dbReference>
<dbReference type="Pfam" id="PF13411">
    <property type="entry name" value="MerR_1"/>
    <property type="match status" value="1"/>
</dbReference>
<reference evidence="3" key="1">
    <citation type="submission" date="2022-10" db="EMBL/GenBank/DDBJ databases">
        <authorList>
            <person name="Botero Cardona J."/>
        </authorList>
    </citation>
    <scope>NUCLEOTIDE SEQUENCE</scope>
    <source>
        <strain evidence="3">LMG 31819</strain>
        <strain evidence="4">R-53529</strain>
    </source>
</reference>
<dbReference type="SUPFAM" id="SSF46955">
    <property type="entry name" value="Putative DNA-binding domain"/>
    <property type="match status" value="1"/>
</dbReference>
<feature type="domain" description="HTH merR-type" evidence="2">
    <location>
        <begin position="19"/>
        <end position="89"/>
    </location>
</feature>
<dbReference type="Gene3D" id="1.10.1660.10">
    <property type="match status" value="1"/>
</dbReference>
<organism evidence="3 5">
    <name type="scientific">Commensalibacter communis</name>
    <dbReference type="NCBI Taxonomy" id="2972786"/>
    <lineage>
        <taxon>Bacteria</taxon>
        <taxon>Pseudomonadati</taxon>
        <taxon>Pseudomonadota</taxon>
        <taxon>Alphaproteobacteria</taxon>
        <taxon>Acetobacterales</taxon>
        <taxon>Acetobacteraceae</taxon>
    </lineage>
</organism>
<dbReference type="PROSITE" id="PS50937">
    <property type="entry name" value="HTH_MERR_2"/>
    <property type="match status" value="1"/>
</dbReference>
<dbReference type="EMBL" id="CAMXCM010000001">
    <property type="protein sequence ID" value="CAI3922207.1"/>
    <property type="molecule type" value="Genomic_DNA"/>
</dbReference>
<proteinExistence type="predicted"/>
<evidence type="ECO:0000313" key="4">
    <source>
        <dbReference type="EMBL" id="CAI3939362.1"/>
    </source>
</evidence>
<dbReference type="InterPro" id="IPR000551">
    <property type="entry name" value="MerR-type_HTH_dom"/>
</dbReference>
<comment type="caution">
    <text evidence="3">The sequence shown here is derived from an EMBL/GenBank/DDBJ whole genome shotgun (WGS) entry which is preliminary data.</text>
</comment>
<name>A0A9W4TLI3_9PROT</name>
<keyword evidence="6" id="KW-1185">Reference proteome</keyword>
<dbReference type="Proteomes" id="UP001154259">
    <property type="component" value="Unassembled WGS sequence"/>
</dbReference>
<keyword evidence="1" id="KW-0238">DNA-binding</keyword>
<dbReference type="PANTHER" id="PTHR30204:SF92">
    <property type="entry name" value="HTH-TYPE TRANSCRIPTIONAL REGULATOR ZNTR"/>
    <property type="match status" value="1"/>
</dbReference>
<dbReference type="GO" id="GO:0046872">
    <property type="term" value="F:metal ion binding"/>
    <property type="evidence" value="ECO:0007669"/>
    <property type="project" value="InterPro"/>
</dbReference>
<protein>
    <submittedName>
        <fullName evidence="3 4">MerR family (SoxR)</fullName>
    </submittedName>
</protein>
<dbReference type="GO" id="GO:0003677">
    <property type="term" value="F:DNA binding"/>
    <property type="evidence" value="ECO:0007669"/>
    <property type="project" value="UniProtKB-KW"/>
</dbReference>
<dbReference type="AlphaFoldDB" id="A0A9W4TLI3"/>
<dbReference type="CDD" id="cd04784">
    <property type="entry name" value="HTH_CadR-PbrR"/>
    <property type="match status" value="1"/>
</dbReference>
<gene>
    <name evidence="4" type="ORF">R53529_LOCUS1017</name>
    <name evidence="3" type="ORF">R53530_LOCUS83</name>
</gene>